<gene>
    <name evidence="1" type="ORF">Salmuc_00151</name>
</gene>
<comment type="caution">
    <text evidence="1">The sequence shown here is derived from an EMBL/GenBank/DDBJ whole genome shotgun (WGS) entry which is preliminary data.</text>
</comment>
<dbReference type="InterPro" id="IPR029044">
    <property type="entry name" value="Nucleotide-diphossugar_trans"/>
</dbReference>
<evidence type="ECO:0008006" key="3">
    <source>
        <dbReference type="Google" id="ProtNLM"/>
    </source>
</evidence>
<evidence type="ECO:0000313" key="1">
    <source>
        <dbReference type="EMBL" id="EPX76335.1"/>
    </source>
</evidence>
<dbReference type="RefSeq" id="WP_020043639.1">
    <property type="nucleotide sequence ID" value="NZ_KE557283.1"/>
</dbReference>
<dbReference type="AlphaFoldDB" id="S9RDY4"/>
<name>S9RDY4_9RHOB</name>
<dbReference type="SUPFAM" id="SSF53448">
    <property type="entry name" value="Nucleotide-diphospho-sugar transferases"/>
    <property type="match status" value="1"/>
</dbReference>
<dbReference type="Proteomes" id="UP000015347">
    <property type="component" value="Unassembled WGS sequence"/>
</dbReference>
<dbReference type="eggNOG" id="ENOG502ZYFG">
    <property type="taxonomic scope" value="Bacteria"/>
</dbReference>
<organism evidence="1 2">
    <name type="scientific">Salipiger mucosus DSM 16094</name>
    <dbReference type="NCBI Taxonomy" id="1123237"/>
    <lineage>
        <taxon>Bacteria</taxon>
        <taxon>Pseudomonadati</taxon>
        <taxon>Pseudomonadota</taxon>
        <taxon>Alphaproteobacteria</taxon>
        <taxon>Rhodobacterales</taxon>
        <taxon>Roseobacteraceae</taxon>
        <taxon>Salipiger</taxon>
    </lineage>
</organism>
<dbReference type="OrthoDB" id="5465469at2"/>
<reference evidence="2" key="1">
    <citation type="journal article" date="2014" name="Stand. Genomic Sci.">
        <title>Genome sequence of the exopolysaccharide-producing Salipiger mucosus type strain (DSM 16094(T)), a moderately halophilic member of the Roseobacter clade.</title>
        <authorList>
            <person name="Riedel T."/>
            <person name="Spring S."/>
            <person name="Fiebig A."/>
            <person name="Petersen J."/>
            <person name="Kyrpides N.C."/>
            <person name="Goker M."/>
            <person name="Klenk H.P."/>
        </authorList>
    </citation>
    <scope>NUCLEOTIDE SEQUENCE [LARGE SCALE GENOMIC DNA]</scope>
    <source>
        <strain evidence="2">DSM 16094</strain>
    </source>
</reference>
<dbReference type="EMBL" id="APVH01000054">
    <property type="protein sequence ID" value="EPX76335.1"/>
    <property type="molecule type" value="Genomic_DNA"/>
</dbReference>
<sequence>MAIVSLTSIPPRFAALGSTLESLLAQRPAPEAVLLCLPRGYRRFPGPVTPPKLPEGVRLVWSDVDHGPALKLLPALRAVPDPASEIAICDDDWLYGPGWLSALKAARRPGVAVAGSTWEVRRLKRQGGSVVQGFAGVLLRAGMFDAQVLCPPPEAWAVDDIWISGQLARRGVGIVEAPAARAAITPRDSPGALQGARVDGRSRAAANAACTELLYDWYGIWPPLDRA</sequence>
<accession>S9RDY4</accession>
<proteinExistence type="predicted"/>
<keyword evidence="2" id="KW-1185">Reference proteome</keyword>
<dbReference type="STRING" id="1123237.Salmuc_00151"/>
<evidence type="ECO:0000313" key="2">
    <source>
        <dbReference type="Proteomes" id="UP000015347"/>
    </source>
</evidence>
<dbReference type="HOGENOM" id="CLU_1325065_0_0_5"/>
<protein>
    <recommendedName>
        <fullName evidence="3">Glycosyltransferase</fullName>
    </recommendedName>
</protein>